<dbReference type="InterPro" id="IPR024996">
    <property type="entry name" value="RNaseH_pPIWI_RE"/>
</dbReference>
<dbReference type="Pfam" id="PF13111">
    <property type="entry name" value="pPIWI_RE_X"/>
    <property type="match status" value="1"/>
</dbReference>
<name>A0ABS4FKZ6_9BACL</name>
<proteinExistence type="predicted"/>
<dbReference type="EMBL" id="JAGGKI010000033">
    <property type="protein sequence ID" value="MBP1896898.1"/>
    <property type="molecule type" value="Genomic_DNA"/>
</dbReference>
<dbReference type="RefSeq" id="WP_210095739.1">
    <property type="nucleotide sequence ID" value="NZ_JAGGKI010000033.1"/>
</dbReference>
<feature type="domain" description="pPIWI-RE module N-terminal" evidence="2">
    <location>
        <begin position="19"/>
        <end position="399"/>
    </location>
</feature>
<organism evidence="4 5">
    <name type="scientific">Paenibacillus lactis</name>
    <dbReference type="NCBI Taxonomy" id="228574"/>
    <lineage>
        <taxon>Bacteria</taxon>
        <taxon>Bacillati</taxon>
        <taxon>Bacillota</taxon>
        <taxon>Bacilli</taxon>
        <taxon>Bacillales</taxon>
        <taxon>Paenibacillaceae</taxon>
        <taxon>Paenibacillus</taxon>
    </lineage>
</organism>
<comment type="caution">
    <text evidence="4">The sequence shown here is derived from an EMBL/GenBank/DDBJ whole genome shotgun (WGS) entry which is preliminary data.</text>
</comment>
<evidence type="ECO:0008006" key="6">
    <source>
        <dbReference type="Google" id="ProtNLM"/>
    </source>
</evidence>
<dbReference type="InterPro" id="IPR040496">
    <property type="entry name" value="MID_pPIWI_RE"/>
</dbReference>
<protein>
    <recommendedName>
        <fullName evidence="6">DUF3893 domain-containing protein</fullName>
    </recommendedName>
</protein>
<accession>A0ABS4FKZ6</accession>
<reference evidence="4 5" key="1">
    <citation type="submission" date="2021-03" db="EMBL/GenBank/DDBJ databases">
        <title>Genomic Encyclopedia of Type Strains, Phase IV (KMG-IV): sequencing the most valuable type-strain genomes for metagenomic binning, comparative biology and taxonomic classification.</title>
        <authorList>
            <person name="Goeker M."/>
        </authorList>
    </citation>
    <scope>NUCLEOTIDE SEQUENCE [LARGE SCALE GENOMIC DNA]</scope>
    <source>
        <strain evidence="4 5">DSM 15596</strain>
    </source>
</reference>
<evidence type="ECO:0000313" key="4">
    <source>
        <dbReference type="EMBL" id="MBP1896898.1"/>
    </source>
</evidence>
<evidence type="ECO:0000259" key="1">
    <source>
        <dbReference type="Pfam" id="PF13032"/>
    </source>
</evidence>
<evidence type="ECO:0000259" key="3">
    <source>
        <dbReference type="Pfam" id="PF18157"/>
    </source>
</evidence>
<gene>
    <name evidence="4" type="ORF">J2Z18_006040</name>
</gene>
<dbReference type="Pfam" id="PF13032">
    <property type="entry name" value="RNaseH_pPIWI_RE"/>
    <property type="match status" value="1"/>
</dbReference>
<sequence>MKSIKMMQLFELEVKEEVFYDEVVHLMYMPESWRNYLKDQTYSEESSSHKGKSSNEYKLAFKVKPLGLKLQSIFPEIINVAVDYRFVETDLPWIVATEKISESLIKRLTLGWLASTKRCTVSELPEDLKKAQLSWITTRFGEITTDSTQKYIDKYQWLPALAAIKFCAKPRKVDLGQGIIKEFQFYHTIFNGKHECVTEPYMKSNKYDPFSYVLRVSLQNRGGDANRMLLSVSVGRRRYLKDPKIKIDKKTKELACYLKDNHTCSVLVSVRNPELDQNTKSFSQLQFERFVHKDKGTFTRWRTALDNLYWDILYGAEFEADMLLAQPTAYLEGKGEITAWVVNHNSFKNAGNWVKAGLGISEKRGLFNAFEEVLTEYDMKSLPAIMEIPRNKMNNQRLPIVSHKDQDIIIEVYSSEEMFEAMKQAYTTPHKFINIIPKGEEGVVIFKRQISDDVYELNSDKVVTVEFVHRDPEGIVSELEIGTYTADIAYSKLVDRIKKKLGSNTIHSVKKTLALIEINGKDSWRDGADPKAAIRDAMKQSGRLSQFIEPLTVKRDHFEHITVENNEANGSNADTGRMVNALLDLLNDAGFLSHNVTKLNENKLILSFNVLKADKDYLPVVSKMDGIEVVIKMLGVDTWMPLGDAPFHLDRAKMLKQPKKYNNSSAVFKAFVTQVMENELDQDDRPIVVMMNAKLRNGWLDVLQNPRIQYEVVPYLNERLANESRIQFIRINTTQDVTQYRIFSPDNEEQPMKASGIFRDPLGIYYGVGGRPTAWQGSRVTDIKFTSPSKLLLQQRAVECIPLGPLNENERDELVYLVDQLRRVGLTFDTHTVDPYPIKVLNILSKYLTGKEEFYDDGFDDEVEVVEEFDETPVVVS</sequence>
<evidence type="ECO:0000313" key="5">
    <source>
        <dbReference type="Proteomes" id="UP000706926"/>
    </source>
</evidence>
<keyword evidence="5" id="KW-1185">Reference proteome</keyword>
<evidence type="ECO:0000259" key="2">
    <source>
        <dbReference type="Pfam" id="PF13111"/>
    </source>
</evidence>
<dbReference type="Proteomes" id="UP000706926">
    <property type="component" value="Unassembled WGS sequence"/>
</dbReference>
<dbReference type="GeneID" id="95407877"/>
<feature type="domain" description="pPIWI-RE RNaseH" evidence="1">
    <location>
        <begin position="614"/>
        <end position="847"/>
    </location>
</feature>
<dbReference type="Pfam" id="PF18157">
    <property type="entry name" value="MID_pPIWI_RE"/>
    <property type="match status" value="1"/>
</dbReference>
<dbReference type="InterPro" id="IPR025085">
    <property type="entry name" value="pPIWI_RE_X"/>
</dbReference>
<feature type="domain" description="Prokaryotic pPIWI-RE MID" evidence="3">
    <location>
        <begin position="469"/>
        <end position="595"/>
    </location>
</feature>